<evidence type="ECO:0000256" key="1">
    <source>
        <dbReference type="ARBA" id="ARBA00004211"/>
    </source>
</evidence>
<dbReference type="PROSITE" id="PS50202">
    <property type="entry name" value="MSP"/>
    <property type="match status" value="1"/>
</dbReference>
<dbReference type="InterPro" id="IPR008962">
    <property type="entry name" value="PapD-like_sf"/>
</dbReference>
<dbReference type="GO" id="GO:0090158">
    <property type="term" value="P:endoplasmic reticulum membrane organization"/>
    <property type="evidence" value="ECO:0007669"/>
    <property type="project" value="TreeGrafter"/>
</dbReference>
<dbReference type="AlphaFoldDB" id="A0A9Q0M8R6"/>
<dbReference type="InterPro" id="IPR016763">
    <property type="entry name" value="VAP"/>
</dbReference>
<comment type="caution">
    <text evidence="8">The sequence shown here is derived from an EMBL/GenBank/DDBJ whole genome shotgun (WGS) entry which is preliminary data.</text>
</comment>
<feature type="domain" description="MSP" evidence="7">
    <location>
        <begin position="3"/>
        <end position="131"/>
    </location>
</feature>
<sequence length="206" mass="23483">MSDLKVSPPEKIKFNAPYSNVSNVKLELQNQNGKHWIAYKIKTIDTDRYDVYPTSGLISPNSTQIVNINMEPIENDAKLAEFLKTKQKFLIQWIEGFKLGSHFDTDVNARQIFQATPSKDVRERKLQCEFDQLANNETKKNLLDCKLKSGSSLNDNNRLFVLSNNLGDEINGIQLIGLLWQNAYRFRMIIGIIILLLALIAAVVQL</sequence>
<reference evidence="8" key="1">
    <citation type="submission" date="2022-12" db="EMBL/GenBank/DDBJ databases">
        <title>Genome assemblies of Blomia tropicalis.</title>
        <authorList>
            <person name="Cui Y."/>
        </authorList>
    </citation>
    <scope>NUCLEOTIDE SEQUENCE</scope>
    <source>
        <tissue evidence="8">Adult mites</tissue>
    </source>
</reference>
<dbReference type="Pfam" id="PF00635">
    <property type="entry name" value="Motile_Sperm"/>
    <property type="match status" value="1"/>
</dbReference>
<evidence type="ECO:0000313" key="8">
    <source>
        <dbReference type="EMBL" id="KAJ6220768.1"/>
    </source>
</evidence>
<evidence type="ECO:0000256" key="3">
    <source>
        <dbReference type="ARBA" id="ARBA00022692"/>
    </source>
</evidence>
<name>A0A9Q0M8R6_BLOTA</name>
<dbReference type="Proteomes" id="UP001142055">
    <property type="component" value="Chromosome 2"/>
</dbReference>
<dbReference type="GO" id="GO:0005886">
    <property type="term" value="C:plasma membrane"/>
    <property type="evidence" value="ECO:0007669"/>
    <property type="project" value="TreeGrafter"/>
</dbReference>
<evidence type="ECO:0000259" key="7">
    <source>
        <dbReference type="PROSITE" id="PS50202"/>
    </source>
</evidence>
<comment type="subcellular location">
    <subcellularLocation>
        <location evidence="1">Membrane</location>
        <topology evidence="1">Single-pass type IV membrane protein</topology>
    </subcellularLocation>
</comment>
<feature type="transmembrane region" description="Helical" evidence="6">
    <location>
        <begin position="186"/>
        <end position="204"/>
    </location>
</feature>
<evidence type="ECO:0000256" key="2">
    <source>
        <dbReference type="ARBA" id="ARBA00008932"/>
    </source>
</evidence>
<keyword evidence="9" id="KW-1185">Reference proteome</keyword>
<dbReference type="PANTHER" id="PTHR10809:SF6">
    <property type="entry name" value="AT11025P-RELATED"/>
    <property type="match status" value="1"/>
</dbReference>
<keyword evidence="4 6" id="KW-1133">Transmembrane helix</keyword>
<evidence type="ECO:0000256" key="4">
    <source>
        <dbReference type="ARBA" id="ARBA00022989"/>
    </source>
</evidence>
<keyword evidence="5 6" id="KW-0472">Membrane</keyword>
<proteinExistence type="inferred from homology"/>
<organism evidence="8 9">
    <name type="scientific">Blomia tropicalis</name>
    <name type="common">Mite</name>
    <dbReference type="NCBI Taxonomy" id="40697"/>
    <lineage>
        <taxon>Eukaryota</taxon>
        <taxon>Metazoa</taxon>
        <taxon>Ecdysozoa</taxon>
        <taxon>Arthropoda</taxon>
        <taxon>Chelicerata</taxon>
        <taxon>Arachnida</taxon>
        <taxon>Acari</taxon>
        <taxon>Acariformes</taxon>
        <taxon>Sarcoptiformes</taxon>
        <taxon>Astigmata</taxon>
        <taxon>Glycyphagoidea</taxon>
        <taxon>Echimyopodidae</taxon>
        <taxon>Blomia</taxon>
    </lineage>
</organism>
<dbReference type="InterPro" id="IPR013783">
    <property type="entry name" value="Ig-like_fold"/>
</dbReference>
<dbReference type="SUPFAM" id="SSF49354">
    <property type="entry name" value="PapD-like"/>
    <property type="match status" value="1"/>
</dbReference>
<dbReference type="EMBL" id="JAPWDV010000002">
    <property type="protein sequence ID" value="KAJ6220768.1"/>
    <property type="molecule type" value="Genomic_DNA"/>
</dbReference>
<dbReference type="Gene3D" id="2.60.40.10">
    <property type="entry name" value="Immunoglobulins"/>
    <property type="match status" value="1"/>
</dbReference>
<keyword evidence="3 6" id="KW-0812">Transmembrane</keyword>
<evidence type="ECO:0000256" key="5">
    <source>
        <dbReference type="ARBA" id="ARBA00023136"/>
    </source>
</evidence>
<dbReference type="GO" id="GO:0005789">
    <property type="term" value="C:endoplasmic reticulum membrane"/>
    <property type="evidence" value="ECO:0007669"/>
    <property type="project" value="InterPro"/>
</dbReference>
<accession>A0A9Q0M8R6</accession>
<dbReference type="PANTHER" id="PTHR10809">
    <property type="entry name" value="VESICLE-ASSOCIATED MEMBRANE PROTEIN-ASSOCIATED PROTEIN"/>
    <property type="match status" value="1"/>
</dbReference>
<evidence type="ECO:0000313" key="9">
    <source>
        <dbReference type="Proteomes" id="UP001142055"/>
    </source>
</evidence>
<evidence type="ECO:0000256" key="6">
    <source>
        <dbReference type="SAM" id="Phobius"/>
    </source>
</evidence>
<protein>
    <recommendedName>
        <fullName evidence="7">MSP domain-containing protein</fullName>
    </recommendedName>
</protein>
<gene>
    <name evidence="8" type="ORF">RDWZM_006580</name>
</gene>
<dbReference type="InterPro" id="IPR000535">
    <property type="entry name" value="MSP_dom"/>
</dbReference>
<dbReference type="GO" id="GO:0061817">
    <property type="term" value="P:endoplasmic reticulum-plasma membrane tethering"/>
    <property type="evidence" value="ECO:0007669"/>
    <property type="project" value="TreeGrafter"/>
</dbReference>
<comment type="similarity">
    <text evidence="2">Belongs to the VAMP-associated protein (VAP) (TC 9.B.17) family.</text>
</comment>